<keyword evidence="1" id="KW-0560">Oxidoreductase</keyword>
<dbReference type="GO" id="GO:0016705">
    <property type="term" value="F:oxidoreductase activity, acting on paired donors, with incorporation or reduction of molecular oxygen"/>
    <property type="evidence" value="ECO:0007669"/>
    <property type="project" value="InterPro"/>
</dbReference>
<dbReference type="Gene3D" id="1.10.630.10">
    <property type="entry name" value="Cytochrome P450"/>
    <property type="match status" value="1"/>
</dbReference>
<dbReference type="GO" id="GO:0005506">
    <property type="term" value="F:iron ion binding"/>
    <property type="evidence" value="ECO:0007669"/>
    <property type="project" value="InterPro"/>
</dbReference>
<protein>
    <submittedName>
        <fullName evidence="1">Cytochrome P450 monooxygenase</fullName>
    </submittedName>
</protein>
<dbReference type="InterPro" id="IPR036396">
    <property type="entry name" value="Cyt_P450_sf"/>
</dbReference>
<sequence>MRYGELRVELTRKLPYLNGVLNEGLRLGNPAPIRVPVNTAPGGLQFGETYVPGNVELKTLDGSPRGIASAQSAGLGRCLSWFVTVEPSFPFVMACTRVSGTQLVTNESKILIAKTVHEFNILPGDQYDEDKFVQGTKEYMGALLPSLYLKYVPRVEGNRKSS</sequence>
<dbReference type="GO" id="GO:0020037">
    <property type="term" value="F:heme binding"/>
    <property type="evidence" value="ECO:0007669"/>
    <property type="project" value="InterPro"/>
</dbReference>
<reference evidence="2" key="2">
    <citation type="submission" date="2016-02" db="EMBL/GenBank/DDBJ databases">
        <title>Genome sequencing of Aspergillus luchuensis NBRC 4314.</title>
        <authorList>
            <person name="Yamada O."/>
        </authorList>
    </citation>
    <scope>NUCLEOTIDE SEQUENCE [LARGE SCALE GENOMIC DNA]</scope>
    <source>
        <strain evidence="2">RIB 2604</strain>
    </source>
</reference>
<evidence type="ECO:0000313" key="2">
    <source>
        <dbReference type="Proteomes" id="UP000075230"/>
    </source>
</evidence>
<reference evidence="1 2" key="1">
    <citation type="journal article" date="2016" name="DNA Res.">
        <title>Genome sequence of Aspergillus luchuensis NBRC 4314.</title>
        <authorList>
            <person name="Yamada O."/>
            <person name="Machida M."/>
            <person name="Hosoyama A."/>
            <person name="Goto M."/>
            <person name="Takahashi T."/>
            <person name="Futagami T."/>
            <person name="Yamagata Y."/>
            <person name="Takeuchi M."/>
            <person name="Kobayashi T."/>
            <person name="Koike H."/>
            <person name="Abe K."/>
            <person name="Asai K."/>
            <person name="Arita M."/>
            <person name="Fujita N."/>
            <person name="Fukuda K."/>
            <person name="Higa K."/>
            <person name="Horikawa H."/>
            <person name="Ishikawa T."/>
            <person name="Jinno K."/>
            <person name="Kato Y."/>
            <person name="Kirimura K."/>
            <person name="Mizutani O."/>
            <person name="Nakasone K."/>
            <person name="Sano M."/>
            <person name="Shiraishi Y."/>
            <person name="Tsukahara M."/>
            <person name="Gomi K."/>
        </authorList>
    </citation>
    <scope>NUCLEOTIDE SEQUENCE [LARGE SCALE GENOMIC DNA]</scope>
    <source>
        <strain evidence="1 2">RIB 2604</strain>
    </source>
</reference>
<dbReference type="Proteomes" id="UP000075230">
    <property type="component" value="Unassembled WGS sequence"/>
</dbReference>
<name>A0A146FZ84_ASPKA</name>
<accession>A0A146FZ84</accession>
<comment type="caution">
    <text evidence="1">The sequence shown here is derived from an EMBL/GenBank/DDBJ whole genome shotgun (WGS) entry which is preliminary data.</text>
</comment>
<proteinExistence type="predicted"/>
<dbReference type="SUPFAM" id="SSF48264">
    <property type="entry name" value="Cytochrome P450"/>
    <property type="match status" value="1"/>
</dbReference>
<dbReference type="EMBL" id="BCWF01000036">
    <property type="protein sequence ID" value="GAT30960.1"/>
    <property type="molecule type" value="Genomic_DNA"/>
</dbReference>
<dbReference type="AlphaFoldDB" id="A0A146FZ84"/>
<organism evidence="1 2">
    <name type="scientific">Aspergillus kawachii</name>
    <name type="common">White koji mold</name>
    <name type="synonym">Aspergillus awamori var. kawachi</name>
    <dbReference type="NCBI Taxonomy" id="1069201"/>
    <lineage>
        <taxon>Eukaryota</taxon>
        <taxon>Fungi</taxon>
        <taxon>Dikarya</taxon>
        <taxon>Ascomycota</taxon>
        <taxon>Pezizomycotina</taxon>
        <taxon>Eurotiomycetes</taxon>
        <taxon>Eurotiomycetidae</taxon>
        <taxon>Eurotiales</taxon>
        <taxon>Aspergillaceae</taxon>
        <taxon>Aspergillus</taxon>
        <taxon>Aspergillus subgen. Circumdati</taxon>
    </lineage>
</organism>
<evidence type="ECO:0000313" key="1">
    <source>
        <dbReference type="EMBL" id="GAT30960.1"/>
    </source>
</evidence>
<dbReference type="GO" id="GO:0004497">
    <property type="term" value="F:monooxygenase activity"/>
    <property type="evidence" value="ECO:0007669"/>
    <property type="project" value="UniProtKB-KW"/>
</dbReference>
<gene>
    <name evidence="1" type="ORF">RIB2604_03701700</name>
</gene>
<keyword evidence="1" id="KW-0503">Monooxygenase</keyword>